<dbReference type="Gene3D" id="1.10.20.10">
    <property type="entry name" value="Histone, subunit A"/>
    <property type="match status" value="1"/>
</dbReference>
<dbReference type="InParanoid" id="A0A200R5C1"/>
<reference evidence="5 6" key="1">
    <citation type="journal article" date="2017" name="Mol. Plant">
        <title>The Genome of Medicinal Plant Macleaya cordata Provides New Insights into Benzylisoquinoline Alkaloids Metabolism.</title>
        <authorList>
            <person name="Liu X."/>
            <person name="Liu Y."/>
            <person name="Huang P."/>
            <person name="Ma Y."/>
            <person name="Qing Z."/>
            <person name="Tang Q."/>
            <person name="Cao H."/>
            <person name="Cheng P."/>
            <person name="Zheng Y."/>
            <person name="Yuan Z."/>
            <person name="Zhou Y."/>
            <person name="Liu J."/>
            <person name="Tang Z."/>
            <person name="Zhuo Y."/>
            <person name="Zhang Y."/>
            <person name="Yu L."/>
            <person name="Huang J."/>
            <person name="Yang P."/>
            <person name="Peng Q."/>
            <person name="Zhang J."/>
            <person name="Jiang W."/>
            <person name="Zhang Z."/>
            <person name="Lin K."/>
            <person name="Ro D.K."/>
            <person name="Chen X."/>
            <person name="Xiong X."/>
            <person name="Shang Y."/>
            <person name="Huang S."/>
            <person name="Zeng J."/>
        </authorList>
    </citation>
    <scope>NUCLEOTIDE SEQUENCE [LARGE SCALE GENOMIC DNA]</scope>
    <source>
        <strain evidence="6">cv. BLH2017</strain>
        <tissue evidence="5">Root</tissue>
    </source>
</reference>
<evidence type="ECO:0000259" key="4">
    <source>
        <dbReference type="Pfam" id="PF00125"/>
    </source>
</evidence>
<feature type="compositionally biased region" description="Low complexity" evidence="3">
    <location>
        <begin position="48"/>
        <end position="59"/>
    </location>
</feature>
<dbReference type="STRING" id="56857.A0A200R5C1"/>
<dbReference type="OMA" id="ETQENPY"/>
<dbReference type="AlphaFoldDB" id="A0A200R5C1"/>
<dbReference type="GO" id="GO:0000786">
    <property type="term" value="C:nucleosome"/>
    <property type="evidence" value="ECO:0007669"/>
    <property type="project" value="InterPro"/>
</dbReference>
<keyword evidence="6" id="KW-1185">Reference proteome</keyword>
<feature type="compositionally biased region" description="Acidic residues" evidence="3">
    <location>
        <begin position="30"/>
        <end position="45"/>
    </location>
</feature>
<comment type="caution">
    <text evidence="5">The sequence shown here is derived from an EMBL/GenBank/DDBJ whole genome shotgun (WGS) entry which is preliminary data.</text>
</comment>
<gene>
    <name evidence="5" type="ORF">BVC80_1835g315</name>
</gene>
<evidence type="ECO:0000256" key="1">
    <source>
        <dbReference type="ARBA" id="ARBA00002001"/>
    </source>
</evidence>
<comment type="similarity">
    <text evidence="2">Belongs to the histone H2B family.</text>
</comment>
<feature type="compositionally biased region" description="Basic and acidic residues" evidence="3">
    <location>
        <begin position="71"/>
        <end position="87"/>
    </location>
</feature>
<comment type="function">
    <text evidence="1">Core component of nucleosome. Nucleosomes wrap and compact DNA into chromatin, limiting DNA accessibility to the cellular machineries which require DNA as a template. Histones thereby play a central role in transcription regulation, DNA repair, DNA replication and chromosomal stability. DNA accessibility is regulated via a complex set of post-translational modifications of histones, also called histone code, and nucleosome remodeling.</text>
</comment>
<dbReference type="OrthoDB" id="1913820at2759"/>
<dbReference type="GO" id="GO:0030527">
    <property type="term" value="F:structural constituent of chromatin"/>
    <property type="evidence" value="ECO:0007669"/>
    <property type="project" value="InterPro"/>
</dbReference>
<evidence type="ECO:0000256" key="2">
    <source>
        <dbReference type="ARBA" id="ARBA00006846"/>
    </source>
</evidence>
<dbReference type="InterPro" id="IPR000558">
    <property type="entry name" value="Histone_H2B"/>
</dbReference>
<feature type="domain" description="Core Histone H2A/H2B/H3" evidence="4">
    <location>
        <begin position="152"/>
        <end position="230"/>
    </location>
</feature>
<accession>A0A200R5C1</accession>
<dbReference type="CDD" id="cd22910">
    <property type="entry name" value="HFD_H2B"/>
    <property type="match status" value="1"/>
</dbReference>
<dbReference type="Pfam" id="PF00125">
    <property type="entry name" value="Histone"/>
    <property type="match status" value="1"/>
</dbReference>
<dbReference type="GO" id="GO:0005634">
    <property type="term" value="C:nucleus"/>
    <property type="evidence" value="ECO:0007669"/>
    <property type="project" value="UniProtKB-ARBA"/>
</dbReference>
<name>A0A200R5C1_MACCD</name>
<dbReference type="InterPro" id="IPR007125">
    <property type="entry name" value="H2A/H2B/H3"/>
</dbReference>
<evidence type="ECO:0000256" key="3">
    <source>
        <dbReference type="SAM" id="MobiDB-lite"/>
    </source>
</evidence>
<dbReference type="PRINTS" id="PR00621">
    <property type="entry name" value="HISTONEH2B"/>
</dbReference>
<protein>
    <submittedName>
        <fullName evidence="5">Histone H2B</fullName>
    </submittedName>
</protein>
<evidence type="ECO:0000313" key="5">
    <source>
        <dbReference type="EMBL" id="OVA17917.1"/>
    </source>
</evidence>
<proteinExistence type="inferred from homology"/>
<dbReference type="GO" id="GO:0003677">
    <property type="term" value="F:DNA binding"/>
    <property type="evidence" value="ECO:0007669"/>
    <property type="project" value="InterPro"/>
</dbReference>
<dbReference type="EMBL" id="MVGT01000437">
    <property type="protein sequence ID" value="OVA17917.1"/>
    <property type="molecule type" value="Genomic_DNA"/>
</dbReference>
<dbReference type="SUPFAM" id="SSF47113">
    <property type="entry name" value="Histone-fold"/>
    <property type="match status" value="1"/>
</dbReference>
<dbReference type="GO" id="GO:0046982">
    <property type="term" value="F:protein heterodimerization activity"/>
    <property type="evidence" value="ECO:0007669"/>
    <property type="project" value="InterPro"/>
</dbReference>
<dbReference type="PANTHER" id="PTHR23428">
    <property type="entry name" value="HISTONE H2B"/>
    <property type="match status" value="1"/>
</dbReference>
<dbReference type="FunFam" id="1.10.20.10:FF:000043">
    <property type="entry name" value="Histone H2B"/>
    <property type="match status" value="1"/>
</dbReference>
<sequence length="262" mass="29214">MAPKRKGKVVAVKTTRKVIKETVNVVLETEEPLQAEEENEEETDEIAVSTKEPVKVVVAVKDKTTEEDEDQSVHDQKKKKNQEEPKKATSSLNLEGPQKKQQQLQDEEKKTAQDGGGEEMEKQGPNNQNKEENKTTTQDGVEDKEKKKKPGRKGSGRKRNKEGGEGYKRYVFKVLKQVHPGMSISSKAMTVLNGLMNDMFERLADEAARLSKYTGRMTLSSREIQSAVRLVLPGELGKHAIAEGIKAVTTYMSEDTKLGSKS</sequence>
<dbReference type="SMART" id="SM00427">
    <property type="entry name" value="H2B"/>
    <property type="match status" value="1"/>
</dbReference>
<feature type="region of interest" description="Disordered" evidence="3">
    <location>
        <begin position="30"/>
        <end position="164"/>
    </location>
</feature>
<feature type="compositionally biased region" description="Basic residues" evidence="3">
    <location>
        <begin position="146"/>
        <end position="160"/>
    </location>
</feature>
<evidence type="ECO:0000313" key="6">
    <source>
        <dbReference type="Proteomes" id="UP000195402"/>
    </source>
</evidence>
<organism evidence="5 6">
    <name type="scientific">Macleaya cordata</name>
    <name type="common">Five-seeded plume-poppy</name>
    <name type="synonym">Bocconia cordata</name>
    <dbReference type="NCBI Taxonomy" id="56857"/>
    <lineage>
        <taxon>Eukaryota</taxon>
        <taxon>Viridiplantae</taxon>
        <taxon>Streptophyta</taxon>
        <taxon>Embryophyta</taxon>
        <taxon>Tracheophyta</taxon>
        <taxon>Spermatophyta</taxon>
        <taxon>Magnoliopsida</taxon>
        <taxon>Ranunculales</taxon>
        <taxon>Papaveraceae</taxon>
        <taxon>Papaveroideae</taxon>
        <taxon>Macleaya</taxon>
    </lineage>
</organism>
<dbReference type="InterPro" id="IPR009072">
    <property type="entry name" value="Histone-fold"/>
</dbReference>
<dbReference type="Proteomes" id="UP000195402">
    <property type="component" value="Unassembled WGS sequence"/>
</dbReference>